<feature type="compositionally biased region" description="Basic and acidic residues" evidence="1">
    <location>
        <begin position="95"/>
        <end position="177"/>
    </location>
</feature>
<name>A0A261F367_9BIFI</name>
<sequence>MIARVGKGNGMARKVTSGVSGSADLDTGEFPSVRRAAARKTAAGGMTLSDSGSWRFENTDSYPSYAPITITSAQPLVEGEPADDAEIDPASPEARAADRARREEVAQKHHRDMEARAAESGEAKESKEGKGARSTKPAKESAEERAVRQASRREMHERALRRALMETVGPHRSDKASRSFVASGADVAGRAATGRSAESGAGNHDGHHDGHRDGNRGADRATSARADVRNADRTPDPRASDDLDRPEPSGGAMLTVLMWIAVIGIIVAMGLWWFVPRSSFGSERSDHMPDWYRRNVLSPDWSSIAVEYIPLLVGVTIVIFLLAILLRRRVLAVVCAVCIVVQLGCGITYFVTSGSTPQGTASLAATASASVTVPVVAPPVAL</sequence>
<keyword evidence="4" id="KW-1185">Reference proteome</keyword>
<evidence type="ECO:0000256" key="1">
    <source>
        <dbReference type="SAM" id="MobiDB-lite"/>
    </source>
</evidence>
<feature type="transmembrane region" description="Helical" evidence="2">
    <location>
        <begin position="330"/>
        <end position="351"/>
    </location>
</feature>
<dbReference type="AlphaFoldDB" id="A0A261F367"/>
<feature type="transmembrane region" description="Helical" evidence="2">
    <location>
        <begin position="301"/>
        <end position="323"/>
    </location>
</feature>
<keyword evidence="2" id="KW-0812">Transmembrane</keyword>
<dbReference type="EMBL" id="MWWR01000001">
    <property type="protein sequence ID" value="OZG53562.1"/>
    <property type="molecule type" value="Genomic_DNA"/>
</dbReference>
<organism evidence="3 4">
    <name type="scientific">Pseudoscardovia radai</name>
    <dbReference type="NCBI Taxonomy" id="987066"/>
    <lineage>
        <taxon>Bacteria</taxon>
        <taxon>Bacillati</taxon>
        <taxon>Actinomycetota</taxon>
        <taxon>Actinomycetes</taxon>
        <taxon>Bifidobacteriales</taxon>
        <taxon>Bifidobacteriaceae</taxon>
        <taxon>Pseudoscardovia</taxon>
    </lineage>
</organism>
<feature type="transmembrane region" description="Helical" evidence="2">
    <location>
        <begin position="252"/>
        <end position="275"/>
    </location>
</feature>
<protein>
    <submittedName>
        <fullName evidence="3">Uncharacterized protein</fullName>
    </submittedName>
</protein>
<feature type="region of interest" description="Disordered" evidence="1">
    <location>
        <begin position="1"/>
        <end position="60"/>
    </location>
</feature>
<dbReference type="Proteomes" id="UP000216725">
    <property type="component" value="Unassembled WGS sequence"/>
</dbReference>
<evidence type="ECO:0000313" key="4">
    <source>
        <dbReference type="Proteomes" id="UP000216725"/>
    </source>
</evidence>
<keyword evidence="2" id="KW-0472">Membrane</keyword>
<feature type="compositionally biased region" description="Basic and acidic residues" evidence="1">
    <location>
        <begin position="226"/>
        <end position="247"/>
    </location>
</feature>
<reference evidence="3 4" key="1">
    <citation type="journal article" date="2017" name="BMC Genomics">
        <title>Comparative genomic and phylogenomic analyses of the Bifidobacteriaceae family.</title>
        <authorList>
            <person name="Lugli G.A."/>
            <person name="Milani C."/>
            <person name="Turroni F."/>
            <person name="Duranti S."/>
            <person name="Mancabelli L."/>
            <person name="Mangifesta M."/>
            <person name="Ferrario C."/>
            <person name="Modesto M."/>
            <person name="Mattarelli P."/>
            <person name="Jiri K."/>
            <person name="van Sinderen D."/>
            <person name="Ventura M."/>
        </authorList>
    </citation>
    <scope>NUCLEOTIDE SEQUENCE [LARGE SCALE GENOMIC DNA]</scope>
    <source>
        <strain evidence="3 4">DSM 24742</strain>
    </source>
</reference>
<feature type="region of interest" description="Disordered" evidence="1">
    <location>
        <begin position="72"/>
        <end position="247"/>
    </location>
</feature>
<gene>
    <name evidence="3" type="ORF">PSRA_0009</name>
</gene>
<keyword evidence="2" id="KW-1133">Transmembrane helix</keyword>
<feature type="compositionally biased region" description="Basic and acidic residues" evidence="1">
    <location>
        <begin position="204"/>
        <end position="219"/>
    </location>
</feature>
<accession>A0A261F367</accession>
<comment type="caution">
    <text evidence="3">The sequence shown here is derived from an EMBL/GenBank/DDBJ whole genome shotgun (WGS) entry which is preliminary data.</text>
</comment>
<proteinExistence type="predicted"/>
<evidence type="ECO:0000313" key="3">
    <source>
        <dbReference type="EMBL" id="OZG53562.1"/>
    </source>
</evidence>
<evidence type="ECO:0000256" key="2">
    <source>
        <dbReference type="SAM" id="Phobius"/>
    </source>
</evidence>